<feature type="domain" description="SAF" evidence="2">
    <location>
        <begin position="25"/>
        <end position="87"/>
    </location>
</feature>
<gene>
    <name evidence="3" type="ORF">GCM10023205_28400</name>
</gene>
<dbReference type="InterPro" id="IPR013974">
    <property type="entry name" value="SAF"/>
</dbReference>
<evidence type="ECO:0000313" key="3">
    <source>
        <dbReference type="EMBL" id="GAA4962942.1"/>
    </source>
</evidence>
<dbReference type="RefSeq" id="WP_345675799.1">
    <property type="nucleotide sequence ID" value="NZ_BAABHS010000009.1"/>
</dbReference>
<dbReference type="SMART" id="SM00858">
    <property type="entry name" value="SAF"/>
    <property type="match status" value="1"/>
</dbReference>
<evidence type="ECO:0000256" key="1">
    <source>
        <dbReference type="SAM" id="SignalP"/>
    </source>
</evidence>
<proteinExistence type="predicted"/>
<keyword evidence="4" id="KW-1185">Reference proteome</keyword>
<feature type="chain" id="PRO_5045282762" evidence="1">
    <location>
        <begin position="18"/>
        <end position="205"/>
    </location>
</feature>
<dbReference type="Proteomes" id="UP001500466">
    <property type="component" value="Unassembled WGS sequence"/>
</dbReference>
<evidence type="ECO:0000313" key="4">
    <source>
        <dbReference type="Proteomes" id="UP001500466"/>
    </source>
</evidence>
<dbReference type="EMBL" id="BAABHS010000009">
    <property type="protein sequence ID" value="GAA4962942.1"/>
    <property type="molecule type" value="Genomic_DNA"/>
</dbReference>
<keyword evidence="1" id="KW-0732">Signal</keyword>
<sequence length="205" mass="20278">MAAACAAVAVAAALAVARPPGPHTVPVLTAARDLDTGAVPGPRDVRVARFPADLVPTRALRQAADTGGRALAAAVRRGEPITDVRLVGPQLRGSPGGVALPVRFADAEAARLLRPGDRVDVLAGPPGDAVSISTAVRPSGPPAPARVVARDATVLARPDGGPDRVGGLLVLDVPPDTAAVLAGAAATAPLTYVIHTSTSGVGVAK</sequence>
<evidence type="ECO:0000259" key="2">
    <source>
        <dbReference type="SMART" id="SM00858"/>
    </source>
</evidence>
<protein>
    <submittedName>
        <fullName evidence="3">SAF domain-containing protein</fullName>
    </submittedName>
</protein>
<accession>A0ABP9H7A2</accession>
<dbReference type="CDD" id="cd11614">
    <property type="entry name" value="SAF_CpaB_FlgA_like"/>
    <property type="match status" value="1"/>
</dbReference>
<feature type="signal peptide" evidence="1">
    <location>
        <begin position="1"/>
        <end position="17"/>
    </location>
</feature>
<organism evidence="3 4">
    <name type="scientific">Yinghuangia aomiensis</name>
    <dbReference type="NCBI Taxonomy" id="676205"/>
    <lineage>
        <taxon>Bacteria</taxon>
        <taxon>Bacillati</taxon>
        <taxon>Actinomycetota</taxon>
        <taxon>Actinomycetes</taxon>
        <taxon>Kitasatosporales</taxon>
        <taxon>Streptomycetaceae</taxon>
        <taxon>Yinghuangia</taxon>
    </lineage>
</organism>
<dbReference type="Pfam" id="PF08666">
    <property type="entry name" value="SAF"/>
    <property type="match status" value="1"/>
</dbReference>
<name>A0ABP9H7A2_9ACTN</name>
<reference evidence="4" key="1">
    <citation type="journal article" date="2019" name="Int. J. Syst. Evol. Microbiol.">
        <title>The Global Catalogue of Microorganisms (GCM) 10K type strain sequencing project: providing services to taxonomists for standard genome sequencing and annotation.</title>
        <authorList>
            <consortium name="The Broad Institute Genomics Platform"/>
            <consortium name="The Broad Institute Genome Sequencing Center for Infectious Disease"/>
            <person name="Wu L."/>
            <person name="Ma J."/>
        </authorList>
    </citation>
    <scope>NUCLEOTIDE SEQUENCE [LARGE SCALE GENOMIC DNA]</scope>
    <source>
        <strain evidence="4">JCM 17986</strain>
    </source>
</reference>
<comment type="caution">
    <text evidence="3">The sequence shown here is derived from an EMBL/GenBank/DDBJ whole genome shotgun (WGS) entry which is preliminary data.</text>
</comment>